<gene>
    <name evidence="1" type="ORF">FQP86_14965</name>
</gene>
<proteinExistence type="predicted"/>
<protein>
    <submittedName>
        <fullName evidence="1">Uncharacterized protein</fullName>
    </submittedName>
</protein>
<dbReference type="AlphaFoldDB" id="A0A558HG44"/>
<evidence type="ECO:0000313" key="1">
    <source>
        <dbReference type="EMBL" id="TVU68090.1"/>
    </source>
</evidence>
<reference evidence="1 2" key="1">
    <citation type="submission" date="2019-07" db="EMBL/GenBank/DDBJ databases">
        <title>Diversity of Bacteria from Kongsfjorden, Arctic.</title>
        <authorList>
            <person name="Yu Y."/>
        </authorList>
    </citation>
    <scope>NUCLEOTIDE SEQUENCE [LARGE SCALE GENOMIC DNA]</scope>
    <source>
        <strain evidence="1 2">SM1923</strain>
    </source>
</reference>
<keyword evidence="2" id="KW-1185">Reference proteome</keyword>
<accession>A0A558HG44</accession>
<dbReference type="RefSeq" id="WP_144727967.1">
    <property type="nucleotide sequence ID" value="NZ_CAWOWR010000013.1"/>
</dbReference>
<sequence>MTDTARKHRSAITLAVIVGGLVALSSLTQQTDGPSQLSASEAEYCEMTAMWKEDTRSRFAEEDRRGWPDFHHKAASLCASQITYGQQLASR</sequence>
<evidence type="ECO:0000313" key="2">
    <source>
        <dbReference type="Proteomes" id="UP000319941"/>
    </source>
</evidence>
<organism evidence="1 2">
    <name type="scientific">Cobetia crustatorum</name>
    <dbReference type="NCBI Taxonomy" id="553385"/>
    <lineage>
        <taxon>Bacteria</taxon>
        <taxon>Pseudomonadati</taxon>
        <taxon>Pseudomonadota</taxon>
        <taxon>Gammaproteobacteria</taxon>
        <taxon>Oceanospirillales</taxon>
        <taxon>Halomonadaceae</taxon>
        <taxon>Cobetia</taxon>
    </lineage>
</organism>
<dbReference type="Proteomes" id="UP000319941">
    <property type="component" value="Unassembled WGS sequence"/>
</dbReference>
<dbReference type="EMBL" id="VNFH01000011">
    <property type="protein sequence ID" value="TVU68090.1"/>
    <property type="molecule type" value="Genomic_DNA"/>
</dbReference>
<comment type="caution">
    <text evidence="1">The sequence shown here is derived from an EMBL/GenBank/DDBJ whole genome shotgun (WGS) entry which is preliminary data.</text>
</comment>
<name>A0A558HG44_9GAMM</name>